<dbReference type="EMBL" id="CP014859">
    <property type="protein sequence ID" value="AOS62033.1"/>
    <property type="molecule type" value="Genomic_DNA"/>
</dbReference>
<evidence type="ECO:0000256" key="2">
    <source>
        <dbReference type="ARBA" id="ARBA00023125"/>
    </source>
</evidence>
<evidence type="ECO:0000256" key="1">
    <source>
        <dbReference type="ARBA" id="ARBA00023015"/>
    </source>
</evidence>
<dbReference type="RefSeq" id="WP_069847211.1">
    <property type="nucleotide sequence ID" value="NZ_CP014859.1"/>
</dbReference>
<proteinExistence type="predicted"/>
<dbReference type="SUPFAM" id="SSF46785">
    <property type="entry name" value="Winged helix' DNA-binding domain"/>
    <property type="match status" value="1"/>
</dbReference>
<feature type="domain" description="HTH hxlR-type" evidence="4">
    <location>
        <begin position="24"/>
        <end position="122"/>
    </location>
</feature>
<evidence type="ECO:0000259" key="4">
    <source>
        <dbReference type="PROSITE" id="PS51118"/>
    </source>
</evidence>
<evidence type="ECO:0000313" key="6">
    <source>
        <dbReference type="Proteomes" id="UP000095210"/>
    </source>
</evidence>
<keyword evidence="1" id="KW-0805">Transcription regulation</keyword>
<dbReference type="InterPro" id="IPR036390">
    <property type="entry name" value="WH_DNA-bd_sf"/>
</dbReference>
<dbReference type="Proteomes" id="UP000095210">
    <property type="component" value="Chromosome"/>
</dbReference>
<dbReference type="InterPro" id="IPR002577">
    <property type="entry name" value="HTH_HxlR"/>
</dbReference>
<dbReference type="Gene3D" id="1.10.10.10">
    <property type="entry name" value="Winged helix-like DNA-binding domain superfamily/Winged helix DNA-binding domain"/>
    <property type="match status" value="1"/>
</dbReference>
<keyword evidence="2" id="KW-0238">DNA-binding</keyword>
<accession>A0AAC9HML9</accession>
<organism evidence="5 6">
    <name type="scientific">Actinoalloteichus hymeniacidonis</name>
    <dbReference type="NCBI Taxonomy" id="340345"/>
    <lineage>
        <taxon>Bacteria</taxon>
        <taxon>Bacillati</taxon>
        <taxon>Actinomycetota</taxon>
        <taxon>Actinomycetes</taxon>
        <taxon>Pseudonocardiales</taxon>
        <taxon>Pseudonocardiaceae</taxon>
        <taxon>Actinoalloteichus</taxon>
    </lineage>
</organism>
<name>A0AAC9HML9_9PSEU</name>
<dbReference type="AlphaFoldDB" id="A0AAC9HML9"/>
<dbReference type="PROSITE" id="PS51118">
    <property type="entry name" value="HTH_HXLR"/>
    <property type="match status" value="1"/>
</dbReference>
<protein>
    <submittedName>
        <fullName evidence="5">Transcriptional regulator, HxlR family</fullName>
    </submittedName>
</protein>
<dbReference type="GO" id="GO:0003677">
    <property type="term" value="F:DNA binding"/>
    <property type="evidence" value="ECO:0007669"/>
    <property type="project" value="UniProtKB-KW"/>
</dbReference>
<evidence type="ECO:0000313" key="5">
    <source>
        <dbReference type="EMBL" id="AOS62033.1"/>
    </source>
</evidence>
<gene>
    <name evidence="5" type="ORF">TL08_06040</name>
</gene>
<sequence length="133" mass="14764">MTTRTAAQAHTAARIAHREHCVRCPTNRMLDRIGEKWVALIIKELSGGLRRYGELGRAIPGASQKMLTQALRNLERDGLLTRTVTPEVPARVDYELTALGHSLLPVIQAVAQWADQHIEQIDSARAAHDARGR</sequence>
<dbReference type="PANTHER" id="PTHR33204">
    <property type="entry name" value="TRANSCRIPTIONAL REGULATOR, MARR FAMILY"/>
    <property type="match status" value="1"/>
</dbReference>
<keyword evidence="3" id="KW-0804">Transcription</keyword>
<dbReference type="PANTHER" id="PTHR33204:SF39">
    <property type="entry name" value="TRANSCRIPTIONAL REGULATORY PROTEIN"/>
    <property type="match status" value="1"/>
</dbReference>
<keyword evidence="6" id="KW-1185">Reference proteome</keyword>
<reference evidence="6" key="1">
    <citation type="submission" date="2016-03" db="EMBL/GenBank/DDBJ databases">
        <title>Complete genome sequence of the type strain Actinoalloteichus hymeniacidonis DSM 45092.</title>
        <authorList>
            <person name="Schaffert L."/>
            <person name="Albersmeier A."/>
            <person name="Winkler A."/>
            <person name="Kalinowski J."/>
            <person name="Zotchev S."/>
            <person name="Ruckert C."/>
        </authorList>
    </citation>
    <scope>NUCLEOTIDE SEQUENCE [LARGE SCALE GENOMIC DNA]</scope>
    <source>
        <strain evidence="6">HPA177(T) (DSM 45092(T))</strain>
    </source>
</reference>
<dbReference type="Pfam" id="PF01638">
    <property type="entry name" value="HxlR"/>
    <property type="match status" value="1"/>
</dbReference>
<evidence type="ECO:0000256" key="3">
    <source>
        <dbReference type="ARBA" id="ARBA00023163"/>
    </source>
</evidence>
<dbReference type="KEGG" id="ahm:TL08_06040"/>
<dbReference type="InterPro" id="IPR036388">
    <property type="entry name" value="WH-like_DNA-bd_sf"/>
</dbReference>